<name>A0ABM9QAW0_9ENTR</name>
<evidence type="ECO:0000313" key="2">
    <source>
        <dbReference type="Proteomes" id="UP000009342"/>
    </source>
</evidence>
<organism evidence="1 2">
    <name type="scientific">Cronobacter dublinensis 1210</name>
    <dbReference type="NCBI Taxonomy" id="1208656"/>
    <lineage>
        <taxon>Bacteria</taxon>
        <taxon>Pseudomonadati</taxon>
        <taxon>Pseudomonadota</taxon>
        <taxon>Gammaproteobacteria</taxon>
        <taxon>Enterobacterales</taxon>
        <taxon>Enterobacteriaceae</taxon>
        <taxon>Cronobacter</taxon>
    </lineage>
</organism>
<evidence type="ECO:0000313" key="1">
    <source>
        <dbReference type="EMBL" id="CCJ82697.1"/>
    </source>
</evidence>
<comment type="caution">
    <text evidence="1">The sequence shown here is derived from an EMBL/GenBank/DDBJ whole genome shotgun (WGS) entry which is preliminary data.</text>
</comment>
<dbReference type="EMBL" id="CAKZ01000161">
    <property type="protein sequence ID" value="CCJ82697.1"/>
    <property type="molecule type" value="Genomic_DNA"/>
</dbReference>
<dbReference type="Proteomes" id="UP000009342">
    <property type="component" value="Unassembled WGS sequence"/>
</dbReference>
<gene>
    <name evidence="1" type="ORF">BN134_3464</name>
</gene>
<proteinExistence type="predicted"/>
<keyword evidence="2" id="KW-1185">Reference proteome</keyword>
<protein>
    <submittedName>
        <fullName evidence="1">Rhs family protein</fullName>
    </submittedName>
</protein>
<reference evidence="2" key="1">
    <citation type="journal article" date="2012" name="PLoS ONE">
        <title>Comparative analysis of genome sequences covering the seven cronobacter species.</title>
        <authorList>
            <person name="Joseph S."/>
            <person name="Desai P."/>
            <person name="Ji Y."/>
            <person name="Cummings C.A."/>
            <person name="Shih R."/>
            <person name="Degoricija L."/>
            <person name="Rico A."/>
            <person name="Brzoska P."/>
            <person name="Hamby S.E."/>
            <person name="Masood N."/>
            <person name="Hariri S."/>
            <person name="Sonbol H."/>
            <person name="Chuzhanova N."/>
            <person name="McClelland M."/>
            <person name="Furtado M.R."/>
            <person name="Forsythe S.J."/>
        </authorList>
    </citation>
    <scope>NUCLEOTIDE SEQUENCE [LARGE SCALE GENOMIC DNA]</scope>
    <source>
        <strain evidence="2">1210</strain>
    </source>
</reference>
<accession>A0ABM9QAW0</accession>
<sequence length="328" mass="35832">MTPGSLTPDEKYILNRALTAFYYENLKYYDTDTVNKMVGSLFAEGATFRDYDFPYAASSELKNKITDINKAGLGFWDALTYTRDISPQERLYKEAISDLGVVNEHAYWARVGEPVLNFLPGAPGLVVNVKDAITGGSQMGQATASFLNDGPNADSAGRFLEGFLNAAGAGWYTLGYKGATQPGKQIIGVPVTQSKNPLNPVQQYDAHGNEIVYRTMSQKQYEKFLNTGVMPATTETSVSPVLGYSSKYDGVTVKIVVKPGTFSELEKVGIAANSAAAKELPNMSTQTGKWMETNTRFKVEGGQMTTQLGQGKGMEIFNKNIVHFEKVQ</sequence>